<evidence type="ECO:0000256" key="3">
    <source>
        <dbReference type="ARBA" id="ARBA00022617"/>
    </source>
</evidence>
<protein>
    <recommendedName>
        <fullName evidence="2">Cytochrome c1</fullName>
    </recommendedName>
</protein>
<feature type="chain" id="PRO_5047401164" description="Cytochrome c1" evidence="11">
    <location>
        <begin position="27"/>
        <end position="286"/>
    </location>
</feature>
<dbReference type="Proteomes" id="UP001161390">
    <property type="component" value="Unassembled WGS sequence"/>
</dbReference>
<evidence type="ECO:0000256" key="4">
    <source>
        <dbReference type="ARBA" id="ARBA00022692"/>
    </source>
</evidence>
<evidence type="ECO:0000256" key="5">
    <source>
        <dbReference type="ARBA" id="ARBA00022723"/>
    </source>
</evidence>
<keyword evidence="7 9" id="KW-0408">Iron</keyword>
<evidence type="ECO:0000256" key="2">
    <source>
        <dbReference type="ARBA" id="ARBA00016165"/>
    </source>
</evidence>
<dbReference type="SUPFAM" id="SSF46626">
    <property type="entry name" value="Cytochrome c"/>
    <property type="match status" value="1"/>
</dbReference>
<reference evidence="13" key="2">
    <citation type="submission" date="2023-01" db="EMBL/GenBank/DDBJ databases">
        <title>Draft genome sequence of Algimonas porphyrae strain NBRC 108216.</title>
        <authorList>
            <person name="Sun Q."/>
            <person name="Mori K."/>
        </authorList>
    </citation>
    <scope>NUCLEOTIDE SEQUENCE</scope>
    <source>
        <strain evidence="13">NBRC 108216</strain>
    </source>
</reference>
<name>A0ABQ5V1V8_9PROT</name>
<organism evidence="13 14">
    <name type="scientific">Algimonas porphyrae</name>
    <dbReference type="NCBI Taxonomy" id="1128113"/>
    <lineage>
        <taxon>Bacteria</taxon>
        <taxon>Pseudomonadati</taxon>
        <taxon>Pseudomonadota</taxon>
        <taxon>Alphaproteobacteria</taxon>
        <taxon>Maricaulales</taxon>
        <taxon>Robiginitomaculaceae</taxon>
        <taxon>Algimonas</taxon>
    </lineage>
</organism>
<comment type="subcellular location">
    <subcellularLocation>
        <location evidence="1">Membrane</location>
    </subcellularLocation>
</comment>
<feature type="transmembrane region" description="Helical" evidence="10">
    <location>
        <begin position="255"/>
        <end position="274"/>
    </location>
</feature>
<dbReference type="PRINTS" id="PR00603">
    <property type="entry name" value="CYTOCHROMEC1"/>
</dbReference>
<keyword evidence="11" id="KW-0732">Signal</keyword>
<dbReference type="RefSeq" id="WP_284373199.1">
    <property type="nucleotide sequence ID" value="NZ_BSNJ01000005.1"/>
</dbReference>
<evidence type="ECO:0000256" key="7">
    <source>
        <dbReference type="ARBA" id="ARBA00023004"/>
    </source>
</evidence>
<feature type="domain" description="Cytochrome c" evidence="12">
    <location>
        <begin position="55"/>
        <end position="173"/>
    </location>
</feature>
<accession>A0ABQ5V1V8</accession>
<keyword evidence="3 9" id="KW-0349">Heme</keyword>
<dbReference type="Pfam" id="PF02167">
    <property type="entry name" value="Cytochrom_C1"/>
    <property type="match status" value="1"/>
</dbReference>
<dbReference type="PANTHER" id="PTHR10266:SF3">
    <property type="entry name" value="CYTOCHROME C1, HEME PROTEIN, MITOCHONDRIAL"/>
    <property type="match status" value="1"/>
</dbReference>
<keyword evidence="5 9" id="KW-0479">Metal-binding</keyword>
<evidence type="ECO:0000256" key="1">
    <source>
        <dbReference type="ARBA" id="ARBA00004370"/>
    </source>
</evidence>
<evidence type="ECO:0000256" key="11">
    <source>
        <dbReference type="SAM" id="SignalP"/>
    </source>
</evidence>
<dbReference type="InterPro" id="IPR009056">
    <property type="entry name" value="Cyt_c-like_dom"/>
</dbReference>
<keyword evidence="8 10" id="KW-0472">Membrane</keyword>
<proteinExistence type="predicted"/>
<reference evidence="13" key="1">
    <citation type="journal article" date="2014" name="Int. J. Syst. Evol. Microbiol.">
        <title>Complete genome of a new Firmicutes species belonging to the dominant human colonic microbiota ('Ruminococcus bicirculans') reveals two chromosomes and a selective capacity to utilize plant glucans.</title>
        <authorList>
            <consortium name="NISC Comparative Sequencing Program"/>
            <person name="Wegmann U."/>
            <person name="Louis P."/>
            <person name="Goesmann A."/>
            <person name="Henrissat B."/>
            <person name="Duncan S.H."/>
            <person name="Flint H.J."/>
        </authorList>
    </citation>
    <scope>NUCLEOTIDE SEQUENCE</scope>
    <source>
        <strain evidence="13">NBRC 108216</strain>
    </source>
</reference>
<evidence type="ECO:0000256" key="10">
    <source>
        <dbReference type="SAM" id="Phobius"/>
    </source>
</evidence>
<evidence type="ECO:0000313" key="14">
    <source>
        <dbReference type="Proteomes" id="UP001161390"/>
    </source>
</evidence>
<dbReference type="PROSITE" id="PS51007">
    <property type="entry name" value="CYTC"/>
    <property type="match status" value="1"/>
</dbReference>
<evidence type="ECO:0000313" key="13">
    <source>
        <dbReference type="EMBL" id="GLQ21543.1"/>
    </source>
</evidence>
<dbReference type="Gene3D" id="1.20.5.100">
    <property type="entry name" value="Cytochrome c1, transmembrane anchor, C-terminal"/>
    <property type="match status" value="1"/>
</dbReference>
<dbReference type="PANTHER" id="PTHR10266">
    <property type="entry name" value="CYTOCHROME C1"/>
    <property type="match status" value="1"/>
</dbReference>
<sequence>MAFKTVRNLIIVGGVAVATATGIALAAGGSGPADGYKMVHKHWHWSGFNGTYDQEAMQRGFQIYEQVCRSCHNLDHLAFRHLGDEGGPFYDYKYPNPNDNPLVKNIAAQYEVTDLDPEDGSEVTRAAVPADMFPSVYTNAIEARSVNNGALPPDLSLIVKARNDGANYLYNLMLAYDHPQPEGLSLSPGQYYNPVKEGSKIAMAPQLQPQVGLFEYQSDTEGQNPPEATIEQMAADLTEFLAWSADPKLAARKSAGLMSMVYLLILAVLLWLSYKRLWRRLKPSED</sequence>
<keyword evidence="6 10" id="KW-1133">Transmembrane helix</keyword>
<dbReference type="Gene3D" id="1.10.760.10">
    <property type="entry name" value="Cytochrome c-like domain"/>
    <property type="match status" value="1"/>
</dbReference>
<comment type="caution">
    <text evidence="13">The sequence shown here is derived from an EMBL/GenBank/DDBJ whole genome shotgun (WGS) entry which is preliminary data.</text>
</comment>
<evidence type="ECO:0000256" key="9">
    <source>
        <dbReference type="PROSITE-ProRule" id="PRU00433"/>
    </source>
</evidence>
<keyword evidence="4 10" id="KW-0812">Transmembrane</keyword>
<feature type="signal peptide" evidence="11">
    <location>
        <begin position="1"/>
        <end position="26"/>
    </location>
</feature>
<gene>
    <name evidence="13" type="ORF">GCM10007854_24980</name>
</gene>
<dbReference type="InterPro" id="IPR002326">
    <property type="entry name" value="Cyt_c1"/>
</dbReference>
<dbReference type="InterPro" id="IPR036909">
    <property type="entry name" value="Cyt_c-like_dom_sf"/>
</dbReference>
<evidence type="ECO:0000256" key="8">
    <source>
        <dbReference type="ARBA" id="ARBA00023136"/>
    </source>
</evidence>
<dbReference type="EMBL" id="BSNJ01000005">
    <property type="protein sequence ID" value="GLQ21543.1"/>
    <property type="molecule type" value="Genomic_DNA"/>
</dbReference>
<evidence type="ECO:0000259" key="12">
    <source>
        <dbReference type="PROSITE" id="PS51007"/>
    </source>
</evidence>
<evidence type="ECO:0000256" key="6">
    <source>
        <dbReference type="ARBA" id="ARBA00022989"/>
    </source>
</evidence>
<keyword evidence="14" id="KW-1185">Reference proteome</keyword>